<dbReference type="AlphaFoldDB" id="A0AAN6TBY5"/>
<dbReference type="PANTHER" id="PTHR47677">
    <property type="entry name" value="CYTOCHROME C OXIDASE ASSEMBLY FACTOR 6"/>
    <property type="match status" value="1"/>
</dbReference>
<keyword evidence="8" id="KW-0539">Nucleus</keyword>
<dbReference type="InterPro" id="IPR048280">
    <property type="entry name" value="COX6B-like"/>
</dbReference>
<reference evidence="10" key="2">
    <citation type="submission" date="2023-05" db="EMBL/GenBank/DDBJ databases">
        <authorList>
            <consortium name="Lawrence Berkeley National Laboratory"/>
            <person name="Steindorff A."/>
            <person name="Hensen N."/>
            <person name="Bonometti L."/>
            <person name="Westerberg I."/>
            <person name="Brannstrom I.O."/>
            <person name="Guillou S."/>
            <person name="Cros-Aarteil S."/>
            <person name="Calhoun S."/>
            <person name="Haridas S."/>
            <person name="Kuo A."/>
            <person name="Mondo S."/>
            <person name="Pangilinan J."/>
            <person name="Riley R."/>
            <person name="Labutti K."/>
            <person name="Andreopoulos B."/>
            <person name="Lipzen A."/>
            <person name="Chen C."/>
            <person name="Yanf M."/>
            <person name="Daum C."/>
            <person name="Ng V."/>
            <person name="Clum A."/>
            <person name="Ohm R."/>
            <person name="Martin F."/>
            <person name="Silar P."/>
            <person name="Natvig D."/>
            <person name="Lalanne C."/>
            <person name="Gautier V."/>
            <person name="Ament-Velasquez S.L."/>
            <person name="Kruys A."/>
            <person name="Hutchinson M.I."/>
            <person name="Powell A.J."/>
            <person name="Barry K."/>
            <person name="Miller A.N."/>
            <person name="Grigoriev I.V."/>
            <person name="Debuchy R."/>
            <person name="Gladieux P."/>
            <person name="Thoren M.H."/>
            <person name="Johannesson H."/>
        </authorList>
    </citation>
    <scope>NUCLEOTIDE SEQUENCE</scope>
    <source>
        <strain evidence="10">CBS 508.74</strain>
    </source>
</reference>
<evidence type="ECO:0000256" key="9">
    <source>
        <dbReference type="SAM" id="MobiDB-lite"/>
    </source>
</evidence>
<dbReference type="RefSeq" id="XP_064669095.1">
    <property type="nucleotide sequence ID" value="XM_064815339.1"/>
</dbReference>
<keyword evidence="11" id="KW-1185">Reference proteome</keyword>
<evidence type="ECO:0000313" key="10">
    <source>
        <dbReference type="EMBL" id="KAK4111525.1"/>
    </source>
</evidence>
<comment type="subcellular location">
    <subcellularLocation>
        <location evidence="2">Cytoplasm</location>
    </subcellularLocation>
    <subcellularLocation>
        <location evidence="3">Mitochondrion intermembrane space</location>
    </subcellularLocation>
    <subcellularLocation>
        <location evidence="1">Nucleus</location>
    </subcellularLocation>
</comment>
<dbReference type="GeneID" id="89939464"/>
<accession>A0AAN6TBY5</accession>
<keyword evidence="5" id="KW-0963">Cytoplasm</keyword>
<evidence type="ECO:0000313" key="11">
    <source>
        <dbReference type="Proteomes" id="UP001302812"/>
    </source>
</evidence>
<evidence type="ECO:0000256" key="8">
    <source>
        <dbReference type="ARBA" id="ARBA00023242"/>
    </source>
</evidence>
<gene>
    <name evidence="10" type="ORF">N656DRAFT_780226</name>
</gene>
<comment type="caution">
    <text evidence="10">The sequence shown here is derived from an EMBL/GenBank/DDBJ whole genome shotgun (WGS) entry which is preliminary data.</text>
</comment>
<dbReference type="GO" id="GO:0005758">
    <property type="term" value="C:mitochondrial intermembrane space"/>
    <property type="evidence" value="ECO:0007669"/>
    <property type="project" value="UniProtKB-SubCell"/>
</dbReference>
<protein>
    <recommendedName>
        <fullName evidence="12">Cytochrome c oxidase subunit 6B-like protein new16</fullName>
    </recommendedName>
</protein>
<dbReference type="Proteomes" id="UP001302812">
    <property type="component" value="Unassembled WGS sequence"/>
</dbReference>
<evidence type="ECO:0000256" key="1">
    <source>
        <dbReference type="ARBA" id="ARBA00004123"/>
    </source>
</evidence>
<dbReference type="Pfam" id="PF02297">
    <property type="entry name" value="COX6B"/>
    <property type="match status" value="1"/>
</dbReference>
<evidence type="ECO:0000256" key="4">
    <source>
        <dbReference type="ARBA" id="ARBA00006425"/>
    </source>
</evidence>
<dbReference type="EMBL" id="MU853345">
    <property type="protein sequence ID" value="KAK4111525.1"/>
    <property type="molecule type" value="Genomic_DNA"/>
</dbReference>
<name>A0AAN6TBY5_9PEZI</name>
<sequence length="125" mass="13844">MGLFSIFGSTSSNSEETKRASEIRTGAVAPSRAERQRCWAARDAYFACLDKAGIVDALKEDGAAAAAKACGQESAEFDKDCAAQWVTYFKKWRVQDIQKKARLRELEAQGANRMDVQTDFAPRRS</sequence>
<evidence type="ECO:0000256" key="3">
    <source>
        <dbReference type="ARBA" id="ARBA00004569"/>
    </source>
</evidence>
<dbReference type="InterPro" id="IPR048281">
    <property type="entry name" value="COA6_fun"/>
</dbReference>
<comment type="similarity">
    <text evidence="4">Belongs to the cytochrome c oxidase subunit 6B family.</text>
</comment>
<organism evidence="10 11">
    <name type="scientific">Canariomyces notabilis</name>
    <dbReference type="NCBI Taxonomy" id="2074819"/>
    <lineage>
        <taxon>Eukaryota</taxon>
        <taxon>Fungi</taxon>
        <taxon>Dikarya</taxon>
        <taxon>Ascomycota</taxon>
        <taxon>Pezizomycotina</taxon>
        <taxon>Sordariomycetes</taxon>
        <taxon>Sordariomycetidae</taxon>
        <taxon>Sordariales</taxon>
        <taxon>Chaetomiaceae</taxon>
        <taxon>Canariomyces</taxon>
    </lineage>
</organism>
<evidence type="ECO:0000256" key="2">
    <source>
        <dbReference type="ARBA" id="ARBA00004496"/>
    </source>
</evidence>
<evidence type="ECO:0000256" key="6">
    <source>
        <dbReference type="ARBA" id="ARBA00023128"/>
    </source>
</evidence>
<keyword evidence="6" id="KW-0496">Mitochondrion</keyword>
<evidence type="ECO:0000256" key="7">
    <source>
        <dbReference type="ARBA" id="ARBA00023157"/>
    </source>
</evidence>
<evidence type="ECO:0008006" key="12">
    <source>
        <dbReference type="Google" id="ProtNLM"/>
    </source>
</evidence>
<evidence type="ECO:0000256" key="5">
    <source>
        <dbReference type="ARBA" id="ARBA00022490"/>
    </source>
</evidence>
<dbReference type="GO" id="GO:0005634">
    <property type="term" value="C:nucleus"/>
    <property type="evidence" value="ECO:0007669"/>
    <property type="project" value="UniProtKB-SubCell"/>
</dbReference>
<keyword evidence="7" id="KW-1015">Disulfide bond</keyword>
<feature type="region of interest" description="Disordered" evidence="9">
    <location>
        <begin position="1"/>
        <end position="26"/>
    </location>
</feature>
<dbReference type="Gene3D" id="1.10.10.140">
    <property type="entry name" value="Cytochrome c oxidase, subunit VIb"/>
    <property type="match status" value="1"/>
</dbReference>
<dbReference type="GO" id="GO:0033617">
    <property type="term" value="P:mitochondrial respiratory chain complex IV assembly"/>
    <property type="evidence" value="ECO:0007669"/>
    <property type="project" value="TreeGrafter"/>
</dbReference>
<dbReference type="PANTHER" id="PTHR47677:SF1">
    <property type="entry name" value="CYTOCHROME C OXIDASE ASSEMBLY FACTOR 6"/>
    <property type="match status" value="1"/>
</dbReference>
<proteinExistence type="inferred from homology"/>
<dbReference type="InterPro" id="IPR036549">
    <property type="entry name" value="CX6/COA6-like_sf"/>
</dbReference>
<dbReference type="SUPFAM" id="SSF47694">
    <property type="entry name" value="Cytochrome c oxidase subunit h"/>
    <property type="match status" value="1"/>
</dbReference>
<reference evidence="10" key="1">
    <citation type="journal article" date="2023" name="Mol. Phylogenet. Evol.">
        <title>Genome-scale phylogeny and comparative genomics of the fungal order Sordariales.</title>
        <authorList>
            <person name="Hensen N."/>
            <person name="Bonometti L."/>
            <person name="Westerberg I."/>
            <person name="Brannstrom I.O."/>
            <person name="Guillou S."/>
            <person name="Cros-Aarteil S."/>
            <person name="Calhoun S."/>
            <person name="Haridas S."/>
            <person name="Kuo A."/>
            <person name="Mondo S."/>
            <person name="Pangilinan J."/>
            <person name="Riley R."/>
            <person name="LaButti K."/>
            <person name="Andreopoulos B."/>
            <person name="Lipzen A."/>
            <person name="Chen C."/>
            <person name="Yan M."/>
            <person name="Daum C."/>
            <person name="Ng V."/>
            <person name="Clum A."/>
            <person name="Steindorff A."/>
            <person name="Ohm R.A."/>
            <person name="Martin F."/>
            <person name="Silar P."/>
            <person name="Natvig D.O."/>
            <person name="Lalanne C."/>
            <person name="Gautier V."/>
            <person name="Ament-Velasquez S.L."/>
            <person name="Kruys A."/>
            <person name="Hutchinson M.I."/>
            <person name="Powell A.J."/>
            <person name="Barry K."/>
            <person name="Miller A.N."/>
            <person name="Grigoriev I.V."/>
            <person name="Debuchy R."/>
            <person name="Gladieux P."/>
            <person name="Hiltunen Thoren M."/>
            <person name="Johannesson H."/>
        </authorList>
    </citation>
    <scope>NUCLEOTIDE SEQUENCE</scope>
    <source>
        <strain evidence="10">CBS 508.74</strain>
    </source>
</reference>
<dbReference type="FunFam" id="1.10.10.140:FF:000003">
    <property type="entry name" value="Cytochrome c oxidase assembly factor 6"/>
    <property type="match status" value="1"/>
</dbReference>